<dbReference type="GO" id="GO:0038039">
    <property type="term" value="C:G protein-coupled receptor heterodimeric complex"/>
    <property type="evidence" value="ECO:0007669"/>
    <property type="project" value="TreeGrafter"/>
</dbReference>
<feature type="transmembrane region" description="Helical" evidence="9">
    <location>
        <begin position="575"/>
        <end position="597"/>
    </location>
</feature>
<evidence type="ECO:0000256" key="5">
    <source>
        <dbReference type="ARBA" id="ARBA00023136"/>
    </source>
</evidence>
<feature type="domain" description="G-protein coupled receptors family 3 profile" evidence="11">
    <location>
        <begin position="412"/>
        <end position="619"/>
    </location>
</feature>
<dbReference type="AlphaFoldDB" id="A0A7S3L3A2"/>
<evidence type="ECO:0000313" key="12">
    <source>
        <dbReference type="EMBL" id="CAE0407790.1"/>
    </source>
</evidence>
<keyword evidence="3 9" id="KW-1133">Transmembrane helix</keyword>
<evidence type="ECO:0000256" key="7">
    <source>
        <dbReference type="ARBA" id="ARBA00023180"/>
    </source>
</evidence>
<keyword evidence="10" id="KW-0732">Signal</keyword>
<protein>
    <recommendedName>
        <fullName evidence="11">G-protein coupled receptors family 3 profile domain-containing protein</fullName>
    </recommendedName>
</protein>
<keyword evidence="7" id="KW-0325">Glycoprotein</keyword>
<dbReference type="InterPro" id="IPR025997">
    <property type="entry name" value="SBP_2_dom"/>
</dbReference>
<feature type="transmembrane region" description="Helical" evidence="9">
    <location>
        <begin position="340"/>
        <end position="362"/>
    </location>
</feature>
<evidence type="ECO:0000256" key="9">
    <source>
        <dbReference type="SAM" id="Phobius"/>
    </source>
</evidence>
<feature type="chain" id="PRO_5031036455" description="G-protein coupled receptors family 3 profile domain-containing protein" evidence="10">
    <location>
        <begin position="24"/>
        <end position="692"/>
    </location>
</feature>
<evidence type="ECO:0000256" key="3">
    <source>
        <dbReference type="ARBA" id="ARBA00022989"/>
    </source>
</evidence>
<feature type="transmembrane region" description="Helical" evidence="9">
    <location>
        <begin position="408"/>
        <end position="432"/>
    </location>
</feature>
<dbReference type="PANTHER" id="PTHR10519">
    <property type="entry name" value="GABA-B RECEPTOR"/>
    <property type="match status" value="1"/>
</dbReference>
<evidence type="ECO:0000256" key="1">
    <source>
        <dbReference type="ARBA" id="ARBA00004141"/>
    </source>
</evidence>
<dbReference type="Gene3D" id="3.40.50.2300">
    <property type="match status" value="2"/>
</dbReference>
<dbReference type="SUPFAM" id="SSF53822">
    <property type="entry name" value="Periplasmic binding protein-like I"/>
    <property type="match status" value="1"/>
</dbReference>
<feature type="transmembrane region" description="Helical" evidence="9">
    <location>
        <begin position="374"/>
        <end position="396"/>
    </location>
</feature>
<dbReference type="InterPro" id="IPR028082">
    <property type="entry name" value="Peripla_BP_I"/>
</dbReference>
<dbReference type="CDD" id="cd15047">
    <property type="entry name" value="7tmC_GABA-B-like"/>
    <property type="match status" value="1"/>
</dbReference>
<evidence type="ECO:0000256" key="10">
    <source>
        <dbReference type="SAM" id="SignalP"/>
    </source>
</evidence>
<dbReference type="PROSITE" id="PS50259">
    <property type="entry name" value="G_PROTEIN_RECEP_F3_4"/>
    <property type="match status" value="1"/>
</dbReference>
<dbReference type="Pfam" id="PF13407">
    <property type="entry name" value="Peripla_BP_4"/>
    <property type="match status" value="1"/>
</dbReference>
<comment type="subcellular location">
    <subcellularLocation>
        <location evidence="1">Membrane</location>
        <topology evidence="1">Multi-pass membrane protein</topology>
    </subcellularLocation>
</comment>
<keyword evidence="8" id="KW-0807">Transducer</keyword>
<dbReference type="GO" id="GO:0004965">
    <property type="term" value="F:G protein-coupled GABA receptor activity"/>
    <property type="evidence" value="ECO:0007669"/>
    <property type="project" value="InterPro"/>
</dbReference>
<name>A0A7S3L3A2_9STRA</name>
<accession>A0A7S3L3A2</accession>
<dbReference type="EMBL" id="HBIM01006567">
    <property type="protein sequence ID" value="CAE0407790.1"/>
    <property type="molecule type" value="Transcribed_RNA"/>
</dbReference>
<feature type="transmembrane region" description="Helical" evidence="9">
    <location>
        <begin position="545"/>
        <end position="569"/>
    </location>
</feature>
<dbReference type="InterPro" id="IPR017978">
    <property type="entry name" value="GPCR_3_C"/>
</dbReference>
<gene>
    <name evidence="12" type="ORF">ACOF00016_LOCUS5581</name>
</gene>
<reference evidence="12" key="1">
    <citation type="submission" date="2021-01" db="EMBL/GenBank/DDBJ databases">
        <authorList>
            <person name="Corre E."/>
            <person name="Pelletier E."/>
            <person name="Niang G."/>
            <person name="Scheremetjew M."/>
            <person name="Finn R."/>
            <person name="Kale V."/>
            <person name="Holt S."/>
            <person name="Cochrane G."/>
            <person name="Meng A."/>
            <person name="Brown T."/>
            <person name="Cohen L."/>
        </authorList>
    </citation>
    <scope>NUCLEOTIDE SEQUENCE</scope>
    <source>
        <strain evidence="12">CCMP127</strain>
    </source>
</reference>
<feature type="signal peptide" evidence="10">
    <location>
        <begin position="1"/>
        <end position="23"/>
    </location>
</feature>
<evidence type="ECO:0000256" key="2">
    <source>
        <dbReference type="ARBA" id="ARBA00022692"/>
    </source>
</evidence>
<evidence type="ECO:0000259" key="11">
    <source>
        <dbReference type="PROSITE" id="PS50259"/>
    </source>
</evidence>
<evidence type="ECO:0000256" key="4">
    <source>
        <dbReference type="ARBA" id="ARBA00023040"/>
    </source>
</evidence>
<feature type="transmembrane region" description="Helical" evidence="9">
    <location>
        <begin position="453"/>
        <end position="479"/>
    </location>
</feature>
<keyword evidence="5 9" id="KW-0472">Membrane</keyword>
<keyword evidence="4" id="KW-0297">G-protein coupled receptor</keyword>
<feature type="transmembrane region" description="Helical" evidence="9">
    <location>
        <begin position="511"/>
        <end position="533"/>
    </location>
</feature>
<organism evidence="12">
    <name type="scientific">Amphora coffeiformis</name>
    <dbReference type="NCBI Taxonomy" id="265554"/>
    <lineage>
        <taxon>Eukaryota</taxon>
        <taxon>Sar</taxon>
        <taxon>Stramenopiles</taxon>
        <taxon>Ochrophyta</taxon>
        <taxon>Bacillariophyta</taxon>
        <taxon>Bacillariophyceae</taxon>
        <taxon>Bacillariophycidae</taxon>
        <taxon>Thalassiophysales</taxon>
        <taxon>Catenulaceae</taxon>
        <taxon>Amphora</taxon>
    </lineage>
</organism>
<dbReference type="Pfam" id="PF00003">
    <property type="entry name" value="7tm_3"/>
    <property type="match status" value="1"/>
</dbReference>
<dbReference type="InterPro" id="IPR002455">
    <property type="entry name" value="GPCR3_GABA-B"/>
</dbReference>
<keyword evidence="6" id="KW-0675">Receptor</keyword>
<evidence type="ECO:0000256" key="6">
    <source>
        <dbReference type="ARBA" id="ARBA00023170"/>
    </source>
</evidence>
<dbReference type="PANTHER" id="PTHR10519:SF20">
    <property type="entry name" value="G-PROTEIN COUPLED RECEPTOR 156-RELATED"/>
    <property type="match status" value="1"/>
</dbReference>
<evidence type="ECO:0000256" key="8">
    <source>
        <dbReference type="ARBA" id="ARBA00023224"/>
    </source>
</evidence>
<proteinExistence type="predicted"/>
<sequence length="692" mass="76880">MMMMIQYTYSGFLFLSFATQIQSFRFALVPKTTDNPFFILAHHGCQDAIASVLLRLDGIQNDSNSTCIYGGVSATTTNPNPDPDGALQAAYVQSLLLEETGQPPLDGIAISVKNPDLMRPLIDEAVHRRKIPVVTFDSDQDTSARIAYIGTDNVFLGETMAKVAQQIRPTGGTFAILWGDDAPNVQQRDQGFRDHMNPDLWTECHGSPVNYNRDLDRALALMEDFAQQNATVIVTTTGGPLFHDDYAAFYKRHTHRNVTIISADDFAVQIDHLSRGYVQGLVGQMPYEMGYKAAQVLYDIKTGNFQGPEFYGTNLITHIQVPLVLPELVVDHNLIGRLRILGYTLMGVIYATALGCGIWTFVRRNTTVIKAAQPSFLLLLTLGVIILGSTIIPLSIEDNGESPMDETSATWVCMSIPWLACCGFTISFSALFSKTIRFHRILEEARGYHRVRVQAVDVLLPFTVLLGMNVLVLLLWTFLDPLMYVRKDNAGLDGWNRIISTYGACRCENHVAYTLPLAGINTGVLVCAIYQAYKSRKIRLEFAESKYVAMCIILLLESLLIGTPILFVVRNSPQAYYLAVVLMLFVICLGVLLLIFVPKMLISAEYSHRSLTDQRRMIMEGIRESVPEMKGQPGSGRTARSLDIPVIEPNPGVQVVAETHEVVGDGYDNAPEHGKQSRPETMYVVIDSQTKD</sequence>
<keyword evidence="2 9" id="KW-0812">Transmembrane</keyword>